<evidence type="ECO:0008006" key="3">
    <source>
        <dbReference type="Google" id="ProtNLM"/>
    </source>
</evidence>
<dbReference type="Proteomes" id="UP000028839">
    <property type="component" value="Unassembled WGS sequence"/>
</dbReference>
<dbReference type="EMBL" id="JPGN01000033">
    <property type="protein sequence ID" value="KFI19975.1"/>
    <property type="molecule type" value="Genomic_DNA"/>
</dbReference>
<evidence type="ECO:0000313" key="2">
    <source>
        <dbReference type="Proteomes" id="UP000028839"/>
    </source>
</evidence>
<name>A0A0E2Z8N1_9GAMM</name>
<gene>
    <name evidence="1" type="ORF">IB75_05665</name>
</gene>
<dbReference type="AlphaFoldDB" id="A0A0E2Z8N1"/>
<organism evidence="1 2">
    <name type="scientific">Nitrosococcus oceani C-27</name>
    <dbReference type="NCBI Taxonomy" id="314279"/>
    <lineage>
        <taxon>Bacteria</taxon>
        <taxon>Pseudomonadati</taxon>
        <taxon>Pseudomonadota</taxon>
        <taxon>Gammaproteobacteria</taxon>
        <taxon>Chromatiales</taxon>
        <taxon>Chromatiaceae</taxon>
        <taxon>Nitrosococcus</taxon>
    </lineage>
</organism>
<reference evidence="1 2" key="1">
    <citation type="submission" date="2014-07" db="EMBL/GenBank/DDBJ databases">
        <title>Comparative analysis of Nitrosococcus oceani genome inventories of strains from Pacific and Atlantic gyres.</title>
        <authorList>
            <person name="Lim C.K."/>
            <person name="Wang L."/>
            <person name="Sayavedra-Soto L.A."/>
            <person name="Klotz M.G."/>
        </authorList>
    </citation>
    <scope>NUCLEOTIDE SEQUENCE [LARGE SCALE GENOMIC DNA]</scope>
    <source>
        <strain evidence="1 2">C-27</strain>
    </source>
</reference>
<comment type="caution">
    <text evidence="1">The sequence shown here is derived from an EMBL/GenBank/DDBJ whole genome shotgun (WGS) entry which is preliminary data.</text>
</comment>
<proteinExistence type="predicted"/>
<protein>
    <recommendedName>
        <fullName evidence="3">CopG family transcriptional regulator</fullName>
    </recommendedName>
</protein>
<dbReference type="OrthoDB" id="6658216at2"/>
<evidence type="ECO:0000313" key="1">
    <source>
        <dbReference type="EMBL" id="KFI19975.1"/>
    </source>
</evidence>
<dbReference type="HOGENOM" id="CLU_163980_0_0_6"/>
<sequence>MINERIKKRLKKDRPMTSITLRVPKDVVEGLKEMAPELGFAGYQPLIRAYISEGMRRDEKKLYFTPAKRMAEALKARGVDPALVDQVLIEASDSQQAVD</sequence>
<accession>A0A0E2Z8N1</accession>